<dbReference type="Pfam" id="PF01562">
    <property type="entry name" value="Pep_M12B_propep"/>
    <property type="match status" value="1"/>
</dbReference>
<feature type="domain" description="Peptidase M12B propeptide" evidence="2">
    <location>
        <begin position="64"/>
        <end position="159"/>
    </location>
</feature>
<gene>
    <name evidence="3" type="ORF">L345_05970</name>
</gene>
<feature type="non-terminal residue" evidence="3">
    <location>
        <position position="1"/>
    </location>
</feature>
<dbReference type="OrthoDB" id="10035764at2759"/>
<dbReference type="EMBL" id="AZIM01001067">
    <property type="protein sequence ID" value="ETE68234.1"/>
    <property type="molecule type" value="Genomic_DNA"/>
</dbReference>
<keyword evidence="4" id="KW-1185">Reference proteome</keyword>
<evidence type="ECO:0000256" key="1">
    <source>
        <dbReference type="ARBA" id="ARBA00023157"/>
    </source>
</evidence>
<evidence type="ECO:0000313" key="4">
    <source>
        <dbReference type="Proteomes" id="UP000018936"/>
    </source>
</evidence>
<proteinExistence type="predicted"/>
<sequence>MVPSPIPPQRDTIKTVFAREPVSFQHQPDRKLAAIPAGQAWPPLPTSPRRTKGEEFLSNLSHYEIAFPIQVDQNGDFLSFDVKSHRKWRSRRSAGHPSYDTPEQHVFYKVSAHRTQFLLNLTLHTNLLARRFRVEYWKKGGVDYQHEFHEDCHYAGHLQDEYLNSKVAISNCNGLN</sequence>
<dbReference type="Proteomes" id="UP000018936">
    <property type="component" value="Unassembled WGS sequence"/>
</dbReference>
<reference evidence="3 4" key="1">
    <citation type="journal article" date="2013" name="Proc. Natl. Acad. Sci. U.S.A.">
        <title>The king cobra genome reveals dynamic gene evolution and adaptation in the snake venom system.</title>
        <authorList>
            <person name="Vonk F.J."/>
            <person name="Casewell N.R."/>
            <person name="Henkel C.V."/>
            <person name="Heimberg A.M."/>
            <person name="Jansen H.J."/>
            <person name="McCleary R.J."/>
            <person name="Kerkkamp H.M."/>
            <person name="Vos R.A."/>
            <person name="Guerreiro I."/>
            <person name="Calvete J.J."/>
            <person name="Wuster W."/>
            <person name="Woods A.E."/>
            <person name="Logan J.M."/>
            <person name="Harrison R.A."/>
            <person name="Castoe T.A."/>
            <person name="de Koning A.P."/>
            <person name="Pollock D.D."/>
            <person name="Yandell M."/>
            <person name="Calderon D."/>
            <person name="Renjifo C."/>
            <person name="Currier R.B."/>
            <person name="Salgado D."/>
            <person name="Pla D."/>
            <person name="Sanz L."/>
            <person name="Hyder A.S."/>
            <person name="Ribeiro J.M."/>
            <person name="Arntzen J.W."/>
            <person name="van den Thillart G.E."/>
            <person name="Boetzer M."/>
            <person name="Pirovano W."/>
            <person name="Dirks R.P."/>
            <person name="Spaink H.P."/>
            <person name="Duboule D."/>
            <person name="McGlinn E."/>
            <person name="Kini R.M."/>
            <person name="Richardson M.K."/>
        </authorList>
    </citation>
    <scope>NUCLEOTIDE SEQUENCE</scope>
    <source>
        <tissue evidence="3">Blood</tissue>
    </source>
</reference>
<organism evidence="3 4">
    <name type="scientific">Ophiophagus hannah</name>
    <name type="common">King cobra</name>
    <name type="synonym">Naja hannah</name>
    <dbReference type="NCBI Taxonomy" id="8665"/>
    <lineage>
        <taxon>Eukaryota</taxon>
        <taxon>Metazoa</taxon>
        <taxon>Chordata</taxon>
        <taxon>Craniata</taxon>
        <taxon>Vertebrata</taxon>
        <taxon>Euteleostomi</taxon>
        <taxon>Lepidosauria</taxon>
        <taxon>Squamata</taxon>
        <taxon>Bifurcata</taxon>
        <taxon>Unidentata</taxon>
        <taxon>Episquamata</taxon>
        <taxon>Toxicofera</taxon>
        <taxon>Serpentes</taxon>
        <taxon>Colubroidea</taxon>
        <taxon>Elapidae</taxon>
        <taxon>Elapinae</taxon>
        <taxon>Ophiophagus</taxon>
    </lineage>
</organism>
<evidence type="ECO:0000259" key="2">
    <source>
        <dbReference type="Pfam" id="PF01562"/>
    </source>
</evidence>
<protein>
    <recommendedName>
        <fullName evidence="2">Peptidase M12B propeptide domain-containing protein</fullName>
    </recommendedName>
</protein>
<accession>V8P140</accession>
<keyword evidence="1" id="KW-1015">Disulfide bond</keyword>
<dbReference type="AlphaFoldDB" id="V8P140"/>
<evidence type="ECO:0000313" key="3">
    <source>
        <dbReference type="EMBL" id="ETE68234.1"/>
    </source>
</evidence>
<dbReference type="InterPro" id="IPR002870">
    <property type="entry name" value="Peptidase_M12B_N"/>
</dbReference>
<comment type="caution">
    <text evidence="3">The sequence shown here is derived from an EMBL/GenBank/DDBJ whole genome shotgun (WGS) entry which is preliminary data.</text>
</comment>
<name>V8P140_OPHHA</name>